<keyword evidence="1" id="KW-1133">Transmembrane helix</keyword>
<dbReference type="Gene3D" id="2.40.50.1020">
    <property type="entry name" value="LytTr DNA-binding domain"/>
    <property type="match status" value="1"/>
</dbReference>
<sequence>MKTGATQLALRETRAYLARGRVLIGLVAVTLILSVSGPFGTSDSLGPLARGGYWAVVVALTFSAGVLADRLCEQWIETSRLRSVLSILITGALVTLIVLALNAVVFGRSPLEMASRWLLIVQILFVALVVATGLYAMAAGGSAETGQPGPMTVPPPLLDRLPLDKRGALVSISVQDHYVEVVTTRGRALVLMRLTDAMREAGEGAGLRVHRSHWIATDQVQAARREGERAILTMTGGHEIPVSRTFLPAIRDAGLLPRGKEST</sequence>
<name>A0A5A9ZFL4_9RHOB</name>
<dbReference type="AlphaFoldDB" id="A0A5A9ZFL4"/>
<organism evidence="3 4">
    <name type="scientific">Aquicoccus porphyridii</name>
    <dbReference type="NCBI Taxonomy" id="1852029"/>
    <lineage>
        <taxon>Bacteria</taxon>
        <taxon>Pseudomonadati</taxon>
        <taxon>Pseudomonadota</taxon>
        <taxon>Alphaproteobacteria</taxon>
        <taxon>Rhodobacterales</taxon>
        <taxon>Paracoccaceae</taxon>
        <taxon>Aquicoccus</taxon>
    </lineage>
</organism>
<evidence type="ECO:0000259" key="2">
    <source>
        <dbReference type="PROSITE" id="PS50930"/>
    </source>
</evidence>
<feature type="transmembrane region" description="Helical" evidence="1">
    <location>
        <begin position="84"/>
        <end position="105"/>
    </location>
</feature>
<dbReference type="InterPro" id="IPR007492">
    <property type="entry name" value="LytTR_DNA-bd_dom"/>
</dbReference>
<keyword evidence="1" id="KW-0472">Membrane</keyword>
<protein>
    <submittedName>
        <fullName evidence="3">LytTR family transcriptional regulator</fullName>
    </submittedName>
</protein>
<keyword evidence="1" id="KW-0812">Transmembrane</keyword>
<dbReference type="RefSeq" id="WP_111367953.1">
    <property type="nucleotide sequence ID" value="NZ_VINQ01000006.1"/>
</dbReference>
<proteinExistence type="predicted"/>
<dbReference type="Pfam" id="PF04397">
    <property type="entry name" value="LytTR"/>
    <property type="match status" value="1"/>
</dbReference>
<dbReference type="GO" id="GO:0003677">
    <property type="term" value="F:DNA binding"/>
    <property type="evidence" value="ECO:0007669"/>
    <property type="project" value="InterPro"/>
</dbReference>
<evidence type="ECO:0000313" key="4">
    <source>
        <dbReference type="Proteomes" id="UP000325291"/>
    </source>
</evidence>
<feature type="transmembrane region" description="Helical" evidence="1">
    <location>
        <begin position="52"/>
        <end position="72"/>
    </location>
</feature>
<gene>
    <name evidence="3" type="ORF">FLO80_10045</name>
</gene>
<feature type="transmembrane region" description="Helical" evidence="1">
    <location>
        <begin position="21"/>
        <end position="40"/>
    </location>
</feature>
<evidence type="ECO:0000313" key="3">
    <source>
        <dbReference type="EMBL" id="KAA0916063.1"/>
    </source>
</evidence>
<dbReference type="SMART" id="SM00850">
    <property type="entry name" value="LytTR"/>
    <property type="match status" value="1"/>
</dbReference>
<reference evidence="3 4" key="1">
    <citation type="submission" date="2019-07" db="EMBL/GenBank/DDBJ databases">
        <title>Aquicoccus porphyridii gen. nov., sp. nov., isolated from a small marine red alga, Porphyridium marinum.</title>
        <authorList>
            <person name="Liu L."/>
        </authorList>
    </citation>
    <scope>NUCLEOTIDE SEQUENCE [LARGE SCALE GENOMIC DNA]</scope>
    <source>
        <strain evidence="3 4">L1 8-17</strain>
    </source>
</reference>
<keyword evidence="4" id="KW-1185">Reference proteome</keyword>
<feature type="domain" description="HTH LytTR-type" evidence="2">
    <location>
        <begin position="172"/>
        <end position="256"/>
    </location>
</feature>
<dbReference type="EMBL" id="VINQ01000006">
    <property type="protein sequence ID" value="KAA0916063.1"/>
    <property type="molecule type" value="Genomic_DNA"/>
</dbReference>
<accession>A0A5A9ZFL4</accession>
<feature type="transmembrane region" description="Helical" evidence="1">
    <location>
        <begin position="117"/>
        <end position="138"/>
    </location>
</feature>
<dbReference type="PROSITE" id="PS50930">
    <property type="entry name" value="HTH_LYTTR"/>
    <property type="match status" value="1"/>
</dbReference>
<dbReference type="Proteomes" id="UP000325291">
    <property type="component" value="Unassembled WGS sequence"/>
</dbReference>
<comment type="caution">
    <text evidence="3">The sequence shown here is derived from an EMBL/GenBank/DDBJ whole genome shotgun (WGS) entry which is preliminary data.</text>
</comment>
<evidence type="ECO:0000256" key="1">
    <source>
        <dbReference type="SAM" id="Phobius"/>
    </source>
</evidence>